<feature type="transmembrane region" description="Helical" evidence="2">
    <location>
        <begin position="82"/>
        <end position="100"/>
    </location>
</feature>
<evidence type="ECO:0000256" key="2">
    <source>
        <dbReference type="SAM" id="Phobius"/>
    </source>
</evidence>
<accession>A0A1X6X1B6</accession>
<keyword evidence="2" id="KW-0472">Membrane</keyword>
<dbReference type="AlphaFoldDB" id="A0A1X6X1B6"/>
<organism evidence="3 4">
    <name type="scientific">Brachybacterium nesterenkovii</name>
    <dbReference type="NCBI Taxonomy" id="47847"/>
    <lineage>
        <taxon>Bacteria</taxon>
        <taxon>Bacillati</taxon>
        <taxon>Actinomycetota</taxon>
        <taxon>Actinomycetes</taxon>
        <taxon>Micrococcales</taxon>
        <taxon>Dermabacteraceae</taxon>
        <taxon>Brachybacterium</taxon>
    </lineage>
</organism>
<protein>
    <submittedName>
        <fullName evidence="3">Uncharacterized protein</fullName>
    </submittedName>
</protein>
<keyword evidence="2" id="KW-1133">Transmembrane helix</keyword>
<evidence type="ECO:0000313" key="3">
    <source>
        <dbReference type="EMBL" id="SLM92435.1"/>
    </source>
</evidence>
<dbReference type="OrthoDB" id="4793331at2"/>
<name>A0A1X6X1B6_9MICO</name>
<sequence>MADWKTYAKAAQRTAQRQGADARRSASVYTQAARETARKQAPEVREALDRSRAETRRTAAAYAAVASKRARRARLGQRLKNAVRDALLMGLSILVIWFVVTRTGVQIPITALLAVIAVLMLVRFGYALFARIDTTVEDDNLMGSDDRHQGHGNRR</sequence>
<gene>
    <name evidence="3" type="ORF">FM110_08270</name>
</gene>
<evidence type="ECO:0000256" key="1">
    <source>
        <dbReference type="SAM" id="MobiDB-lite"/>
    </source>
</evidence>
<keyword evidence="2" id="KW-0812">Transmembrane</keyword>
<proteinExistence type="predicted"/>
<feature type="compositionally biased region" description="Basic and acidic residues" evidence="1">
    <location>
        <begin position="35"/>
        <end position="52"/>
    </location>
</feature>
<keyword evidence="4" id="KW-1185">Reference proteome</keyword>
<reference evidence="3 4" key="1">
    <citation type="submission" date="2017-02" db="EMBL/GenBank/DDBJ databases">
        <authorList>
            <person name="Peterson S.W."/>
        </authorList>
    </citation>
    <scope>NUCLEOTIDE SEQUENCE [LARGE SCALE GENOMIC DNA]</scope>
    <source>
        <strain evidence="3 4">CIP104813</strain>
    </source>
</reference>
<dbReference type="RefSeq" id="WP_087104291.1">
    <property type="nucleotide sequence ID" value="NZ_FWFG01000068.1"/>
</dbReference>
<feature type="region of interest" description="Disordered" evidence="1">
    <location>
        <begin position="1"/>
        <end position="52"/>
    </location>
</feature>
<dbReference type="Proteomes" id="UP000195981">
    <property type="component" value="Unassembled WGS sequence"/>
</dbReference>
<dbReference type="EMBL" id="FWFG01000068">
    <property type="protein sequence ID" value="SLM92435.1"/>
    <property type="molecule type" value="Genomic_DNA"/>
</dbReference>
<feature type="transmembrane region" description="Helical" evidence="2">
    <location>
        <begin position="106"/>
        <end position="126"/>
    </location>
</feature>
<evidence type="ECO:0000313" key="4">
    <source>
        <dbReference type="Proteomes" id="UP000195981"/>
    </source>
</evidence>